<name>A0A6A4GX44_9AGAR</name>
<evidence type="ECO:0008006" key="4">
    <source>
        <dbReference type="Google" id="ProtNLM"/>
    </source>
</evidence>
<evidence type="ECO:0000313" key="3">
    <source>
        <dbReference type="Proteomes" id="UP000799118"/>
    </source>
</evidence>
<feature type="transmembrane region" description="Helical" evidence="1">
    <location>
        <begin position="144"/>
        <end position="163"/>
    </location>
</feature>
<feature type="transmembrane region" description="Helical" evidence="1">
    <location>
        <begin position="183"/>
        <end position="205"/>
    </location>
</feature>
<organism evidence="2 3">
    <name type="scientific">Gymnopus androsaceus JB14</name>
    <dbReference type="NCBI Taxonomy" id="1447944"/>
    <lineage>
        <taxon>Eukaryota</taxon>
        <taxon>Fungi</taxon>
        <taxon>Dikarya</taxon>
        <taxon>Basidiomycota</taxon>
        <taxon>Agaricomycotina</taxon>
        <taxon>Agaricomycetes</taxon>
        <taxon>Agaricomycetidae</taxon>
        <taxon>Agaricales</taxon>
        <taxon>Marasmiineae</taxon>
        <taxon>Omphalotaceae</taxon>
        <taxon>Gymnopus</taxon>
    </lineage>
</organism>
<feature type="transmembrane region" description="Helical" evidence="1">
    <location>
        <begin position="225"/>
        <end position="249"/>
    </location>
</feature>
<evidence type="ECO:0000256" key="1">
    <source>
        <dbReference type="SAM" id="Phobius"/>
    </source>
</evidence>
<gene>
    <name evidence="2" type="ORF">BT96DRAFT_1003067</name>
</gene>
<feature type="transmembrane region" description="Helical" evidence="1">
    <location>
        <begin position="119"/>
        <end position="137"/>
    </location>
</feature>
<feature type="transmembrane region" description="Helical" evidence="1">
    <location>
        <begin position="23"/>
        <end position="45"/>
    </location>
</feature>
<dbReference type="Proteomes" id="UP000799118">
    <property type="component" value="Unassembled WGS sequence"/>
</dbReference>
<keyword evidence="1" id="KW-0472">Membrane</keyword>
<dbReference type="AlphaFoldDB" id="A0A6A4GX44"/>
<sequence length="328" mass="35675">MTPEESQAIAFAGAVFVSNLDTLVFSCALFGIYMSAFTVSIRILLQREHHTLAHKALIGILLAGFVMTVLYNSQNIVVNLFLVKFGVVTSLPGGLIAQETVADSKCIVPTLLQEWSGNFIVLLADMAIAWRAWALWADNRLIKWPLLIMLLIDIAVNTASNLADTLAYFPLITQVANAVTLNWVGVVLNFGVNIAATLLIAYRAWKHHHSVHVILHKKQTQVGAILLLMVESGAILGVVQVCCIVINVLEIHAANPSPINTAKVFLGALYTYSAAINPVALVILVQTGNTYEDSFHLEDLPSLDINSAHMTSLGTQHPLGSHEVEGYF</sequence>
<reference evidence="2" key="1">
    <citation type="journal article" date="2019" name="Environ. Microbiol.">
        <title>Fungal ecological strategies reflected in gene transcription - a case study of two litter decomposers.</title>
        <authorList>
            <person name="Barbi F."/>
            <person name="Kohler A."/>
            <person name="Barry K."/>
            <person name="Baskaran P."/>
            <person name="Daum C."/>
            <person name="Fauchery L."/>
            <person name="Ihrmark K."/>
            <person name="Kuo A."/>
            <person name="LaButti K."/>
            <person name="Lipzen A."/>
            <person name="Morin E."/>
            <person name="Grigoriev I.V."/>
            <person name="Henrissat B."/>
            <person name="Lindahl B."/>
            <person name="Martin F."/>
        </authorList>
    </citation>
    <scope>NUCLEOTIDE SEQUENCE</scope>
    <source>
        <strain evidence="2">JB14</strain>
    </source>
</reference>
<keyword evidence="1" id="KW-1133">Transmembrane helix</keyword>
<feature type="transmembrane region" description="Helical" evidence="1">
    <location>
        <begin position="52"/>
        <end position="71"/>
    </location>
</feature>
<dbReference type="EMBL" id="ML769689">
    <property type="protein sequence ID" value="KAE9389595.1"/>
    <property type="molecule type" value="Genomic_DNA"/>
</dbReference>
<evidence type="ECO:0000313" key="2">
    <source>
        <dbReference type="EMBL" id="KAE9389595.1"/>
    </source>
</evidence>
<protein>
    <recommendedName>
        <fullName evidence="4">G-protein coupled receptors family 1 profile domain-containing protein</fullName>
    </recommendedName>
</protein>
<accession>A0A6A4GX44</accession>
<proteinExistence type="predicted"/>
<feature type="transmembrane region" description="Helical" evidence="1">
    <location>
        <begin position="264"/>
        <end position="285"/>
    </location>
</feature>
<keyword evidence="1" id="KW-0812">Transmembrane</keyword>
<dbReference type="OrthoDB" id="2744793at2759"/>
<keyword evidence="3" id="KW-1185">Reference proteome</keyword>